<dbReference type="Gene3D" id="3.40.50.300">
    <property type="entry name" value="P-loop containing nucleotide triphosphate hydrolases"/>
    <property type="match status" value="1"/>
</dbReference>
<evidence type="ECO:0000313" key="1">
    <source>
        <dbReference type="EMBL" id="KAG5635971.1"/>
    </source>
</evidence>
<name>A0A9P7K5N0_9AGAR</name>
<dbReference type="InterPro" id="IPR027417">
    <property type="entry name" value="P-loop_NTPase"/>
</dbReference>
<dbReference type="Proteomes" id="UP000717328">
    <property type="component" value="Unassembled WGS sequence"/>
</dbReference>
<dbReference type="SUPFAM" id="SSF52540">
    <property type="entry name" value="P-loop containing nucleoside triphosphate hydrolases"/>
    <property type="match status" value="1"/>
</dbReference>
<reference evidence="1" key="1">
    <citation type="submission" date="2021-02" db="EMBL/GenBank/DDBJ databases">
        <authorList>
            <person name="Nieuwenhuis M."/>
            <person name="Van De Peppel L.J.J."/>
        </authorList>
    </citation>
    <scope>NUCLEOTIDE SEQUENCE</scope>
    <source>
        <strain evidence="1">D49</strain>
    </source>
</reference>
<organism evidence="1 2">
    <name type="scientific">Sphagnurus paluster</name>
    <dbReference type="NCBI Taxonomy" id="117069"/>
    <lineage>
        <taxon>Eukaryota</taxon>
        <taxon>Fungi</taxon>
        <taxon>Dikarya</taxon>
        <taxon>Basidiomycota</taxon>
        <taxon>Agaricomycotina</taxon>
        <taxon>Agaricomycetes</taxon>
        <taxon>Agaricomycetidae</taxon>
        <taxon>Agaricales</taxon>
        <taxon>Tricholomatineae</taxon>
        <taxon>Lyophyllaceae</taxon>
        <taxon>Sphagnurus</taxon>
    </lineage>
</organism>
<evidence type="ECO:0000313" key="2">
    <source>
        <dbReference type="Proteomes" id="UP000717328"/>
    </source>
</evidence>
<sequence>MAADLRKKVHRFRILVIGRANAGKTTILQKVCNTTDQPEIFDKEGNKLDQDVLKPTGGRGIHSINNEMIFQSNPGFVFHDSRGFEAGADNKLNLVKGFLDSRLKEQKLDQQLHAIWYCLPLDNARPISNAEESFFAECGTGKGVI</sequence>
<accession>A0A9P7K5N0</accession>
<dbReference type="OrthoDB" id="3267153at2759"/>
<dbReference type="AlphaFoldDB" id="A0A9P7K5N0"/>
<keyword evidence="2" id="KW-1185">Reference proteome</keyword>
<comment type="caution">
    <text evidence="1">The sequence shown here is derived from an EMBL/GenBank/DDBJ whole genome shotgun (WGS) entry which is preliminary data.</text>
</comment>
<gene>
    <name evidence="1" type="ORF">H0H81_009517</name>
</gene>
<reference evidence="1" key="2">
    <citation type="submission" date="2021-10" db="EMBL/GenBank/DDBJ databases">
        <title>Phylogenomics reveals ancestral predisposition of the termite-cultivated fungus Termitomyces towards a domesticated lifestyle.</title>
        <authorList>
            <person name="Auxier B."/>
            <person name="Grum-Grzhimaylo A."/>
            <person name="Cardenas M.E."/>
            <person name="Lodge J.D."/>
            <person name="Laessoe T."/>
            <person name="Pedersen O."/>
            <person name="Smith M.E."/>
            <person name="Kuyper T.W."/>
            <person name="Franco-Molano E.A."/>
            <person name="Baroni T.J."/>
            <person name="Aanen D.K."/>
        </authorList>
    </citation>
    <scope>NUCLEOTIDE SEQUENCE</scope>
    <source>
        <strain evidence="1">D49</strain>
    </source>
</reference>
<proteinExistence type="predicted"/>
<protein>
    <recommendedName>
        <fullName evidence="3">G domain-containing protein</fullName>
    </recommendedName>
</protein>
<dbReference type="EMBL" id="JABCKI010005994">
    <property type="protein sequence ID" value="KAG5635971.1"/>
    <property type="molecule type" value="Genomic_DNA"/>
</dbReference>
<evidence type="ECO:0008006" key="3">
    <source>
        <dbReference type="Google" id="ProtNLM"/>
    </source>
</evidence>